<sequence>RETSLNWDTPLALDNHHLRIEGYLAFEIPDRGRYGYGLNCIHGDFDIQTGHDARGRAQSAERKLTPLQLVTPLAREGADERE</sequence>
<protein>
    <submittedName>
        <fullName evidence="1">Uncharacterized protein</fullName>
    </submittedName>
</protein>
<feature type="non-terminal residue" evidence="1">
    <location>
        <position position="82"/>
    </location>
</feature>
<comment type="caution">
    <text evidence="1">The sequence shown here is derived from an EMBL/GenBank/DDBJ whole genome shotgun (WGS) entry which is preliminary data.</text>
</comment>
<accession>S6V9I7</accession>
<gene>
    <name evidence="1" type="ORF">A244_02207</name>
</gene>
<organism evidence="1 2">
    <name type="scientific">Pseudomonas syringae pv. actinidiae ICMP 18807</name>
    <dbReference type="NCBI Taxonomy" id="1194404"/>
    <lineage>
        <taxon>Bacteria</taxon>
        <taxon>Pseudomonadati</taxon>
        <taxon>Pseudomonadota</taxon>
        <taxon>Gammaproteobacteria</taxon>
        <taxon>Pseudomonadales</taxon>
        <taxon>Pseudomonadaceae</taxon>
        <taxon>Pseudomonas</taxon>
        <taxon>Pseudomonas syringae</taxon>
    </lineage>
</organism>
<feature type="non-terminal residue" evidence="1">
    <location>
        <position position="1"/>
    </location>
</feature>
<evidence type="ECO:0000313" key="2">
    <source>
        <dbReference type="Proteomes" id="UP000015729"/>
    </source>
</evidence>
<name>S6V9I7_PSESF</name>
<dbReference type="EMBL" id="AOKG01000159">
    <property type="protein sequence ID" value="EPN63471.1"/>
    <property type="molecule type" value="Genomic_DNA"/>
</dbReference>
<proteinExistence type="predicted"/>
<reference evidence="1 2" key="1">
    <citation type="journal article" date="2013" name="PLoS Pathog.">
        <title>Genomic analysis of the Kiwifruit pathogen Pseudomonas syringae pv. actinidiae provides insight into the origins of an emergent plant disease.</title>
        <authorList>
            <person name="McCann H.C."/>
            <person name="Rikkerink E.H."/>
            <person name="Bertels F."/>
            <person name="Fiers M."/>
            <person name="Lu A."/>
            <person name="Rees-George J."/>
            <person name="Andersen M.T."/>
            <person name="Gleave A.P."/>
            <person name="Haubold B."/>
            <person name="Wohlers M.W."/>
            <person name="Guttman D.S."/>
            <person name="Wang P.W."/>
            <person name="Straub C."/>
            <person name="Vanneste J.L."/>
            <person name="Rainey P.B."/>
            <person name="Templeton M.D."/>
        </authorList>
    </citation>
    <scope>NUCLEOTIDE SEQUENCE [LARGE SCALE GENOMIC DNA]</scope>
    <source>
        <strain evidence="1 2">ICMP 18807</strain>
    </source>
</reference>
<dbReference type="AlphaFoldDB" id="S6V9I7"/>
<dbReference type="Proteomes" id="UP000015729">
    <property type="component" value="Unassembled WGS sequence"/>
</dbReference>
<evidence type="ECO:0000313" key="1">
    <source>
        <dbReference type="EMBL" id="EPN63471.1"/>
    </source>
</evidence>